<dbReference type="KEGG" id="chq:AQ619_16065"/>
<dbReference type="OrthoDB" id="9854966at2"/>
<organism evidence="1 2">
    <name type="scientific">Caulobacter henricii</name>
    <dbReference type="NCBI Taxonomy" id="69395"/>
    <lineage>
        <taxon>Bacteria</taxon>
        <taxon>Pseudomonadati</taxon>
        <taxon>Pseudomonadota</taxon>
        <taxon>Alphaproteobacteria</taxon>
        <taxon>Caulobacterales</taxon>
        <taxon>Caulobacteraceae</taxon>
        <taxon>Caulobacter</taxon>
    </lineage>
</organism>
<dbReference type="Proteomes" id="UP000056905">
    <property type="component" value="Chromosome"/>
</dbReference>
<gene>
    <name evidence="1" type="ORF">AQ619_16065</name>
</gene>
<reference evidence="1 2" key="1">
    <citation type="submission" date="2015-10" db="EMBL/GenBank/DDBJ databases">
        <title>Conservation of the essential genome among Caulobacter and Brevundimonas species.</title>
        <authorList>
            <person name="Scott D."/>
            <person name="Ely B."/>
        </authorList>
    </citation>
    <scope>NUCLEOTIDE SEQUENCE [LARGE SCALE GENOMIC DNA]</scope>
    <source>
        <strain evidence="1 2">CB4</strain>
    </source>
</reference>
<accession>A0A0P0P305</accession>
<proteinExistence type="predicted"/>
<dbReference type="AlphaFoldDB" id="A0A0P0P305"/>
<dbReference type="EMBL" id="CP013002">
    <property type="protein sequence ID" value="ALL14753.1"/>
    <property type="molecule type" value="Genomic_DNA"/>
</dbReference>
<dbReference type="RefSeq" id="WP_062149979.1">
    <property type="nucleotide sequence ID" value="NZ_CP013002.1"/>
</dbReference>
<evidence type="ECO:0000313" key="1">
    <source>
        <dbReference type="EMBL" id="ALL14753.1"/>
    </source>
</evidence>
<keyword evidence="2" id="KW-1185">Reference proteome</keyword>
<name>A0A0P0P305_9CAUL</name>
<sequence>MATVPVHAVEPAATVYSVSIRLHDGDRLVGEPRLKVHAGATAQVEIRDAEGHGFSVSLVARPGPDADVSVSSSIDATSITGFRQAIHPKLIVKPGQEAAIAFGQDTGTQKPFRVDITVEQAAL</sequence>
<evidence type="ECO:0000313" key="2">
    <source>
        <dbReference type="Proteomes" id="UP000056905"/>
    </source>
</evidence>
<protein>
    <submittedName>
        <fullName evidence="1">Uncharacterized protein</fullName>
    </submittedName>
</protein>